<comment type="caution">
    <text evidence="2">The sequence shown here is derived from an EMBL/GenBank/DDBJ whole genome shotgun (WGS) entry which is preliminary data.</text>
</comment>
<organism evidence="2 3">
    <name type="scientific">Pisum sativum</name>
    <name type="common">Garden pea</name>
    <name type="synonym">Lathyrus oleraceus</name>
    <dbReference type="NCBI Taxonomy" id="3888"/>
    <lineage>
        <taxon>Eukaryota</taxon>
        <taxon>Viridiplantae</taxon>
        <taxon>Streptophyta</taxon>
        <taxon>Embryophyta</taxon>
        <taxon>Tracheophyta</taxon>
        <taxon>Spermatophyta</taxon>
        <taxon>Magnoliopsida</taxon>
        <taxon>eudicotyledons</taxon>
        <taxon>Gunneridae</taxon>
        <taxon>Pentapetalae</taxon>
        <taxon>rosids</taxon>
        <taxon>fabids</taxon>
        <taxon>Fabales</taxon>
        <taxon>Fabaceae</taxon>
        <taxon>Papilionoideae</taxon>
        <taxon>50 kb inversion clade</taxon>
        <taxon>NPAAA clade</taxon>
        <taxon>Hologalegina</taxon>
        <taxon>IRL clade</taxon>
        <taxon>Fabeae</taxon>
        <taxon>Lathyrus</taxon>
    </lineage>
</organism>
<accession>A0A9D4VV75</accession>
<protein>
    <submittedName>
        <fullName evidence="2">Uncharacterized protein</fullName>
    </submittedName>
</protein>
<dbReference type="Proteomes" id="UP001058974">
    <property type="component" value="Chromosome 7"/>
</dbReference>
<feature type="compositionally biased region" description="Basic and acidic residues" evidence="1">
    <location>
        <begin position="117"/>
        <end position="126"/>
    </location>
</feature>
<reference evidence="2 3" key="1">
    <citation type="journal article" date="2022" name="Nat. Genet.">
        <title>Improved pea reference genome and pan-genome highlight genomic features and evolutionary characteristics.</title>
        <authorList>
            <person name="Yang T."/>
            <person name="Liu R."/>
            <person name="Luo Y."/>
            <person name="Hu S."/>
            <person name="Wang D."/>
            <person name="Wang C."/>
            <person name="Pandey M.K."/>
            <person name="Ge S."/>
            <person name="Xu Q."/>
            <person name="Li N."/>
            <person name="Li G."/>
            <person name="Huang Y."/>
            <person name="Saxena R.K."/>
            <person name="Ji Y."/>
            <person name="Li M."/>
            <person name="Yan X."/>
            <person name="He Y."/>
            <person name="Liu Y."/>
            <person name="Wang X."/>
            <person name="Xiang C."/>
            <person name="Varshney R.K."/>
            <person name="Ding H."/>
            <person name="Gao S."/>
            <person name="Zong X."/>
        </authorList>
    </citation>
    <scope>NUCLEOTIDE SEQUENCE [LARGE SCALE GENOMIC DNA]</scope>
    <source>
        <strain evidence="2 3">cv. Zhongwan 6</strain>
    </source>
</reference>
<proteinExistence type="predicted"/>
<feature type="region of interest" description="Disordered" evidence="1">
    <location>
        <begin position="96"/>
        <end position="126"/>
    </location>
</feature>
<dbReference type="AlphaFoldDB" id="A0A9D4VV75"/>
<dbReference type="EMBL" id="JAMSHJ010000007">
    <property type="protein sequence ID" value="KAI5390795.1"/>
    <property type="molecule type" value="Genomic_DNA"/>
</dbReference>
<name>A0A9D4VV75_PEA</name>
<sequence>MQKKYSSKSGIRKLILYLIANSGQAANGSGITQRTASSGSVASTIPQIIPVTVVQLANPTSSGDSNWVSFDVGPVVKAYRDLSNVNPLEFMLSQLSVPSSSPASHEKDQTRLTQQNHHKENFSRYG</sequence>
<evidence type="ECO:0000256" key="1">
    <source>
        <dbReference type="SAM" id="MobiDB-lite"/>
    </source>
</evidence>
<evidence type="ECO:0000313" key="3">
    <source>
        <dbReference type="Proteomes" id="UP001058974"/>
    </source>
</evidence>
<keyword evidence="3" id="KW-1185">Reference proteome</keyword>
<gene>
    <name evidence="2" type="ORF">KIW84_075906</name>
</gene>
<evidence type="ECO:0000313" key="2">
    <source>
        <dbReference type="EMBL" id="KAI5390795.1"/>
    </source>
</evidence>
<dbReference type="Gramene" id="Psat07G0590600-T1">
    <property type="protein sequence ID" value="KAI5390795.1"/>
    <property type="gene ID" value="KIW84_075906"/>
</dbReference>